<sequence>MREIKFRGKPLEDYGDIKWFFGSLISSNDDKLAYIEADYQGTVPVEWDSVGQYTGLKDKNGKEIYEGDILQREIIGLRGYKIVEQITEVIFHNGGFCSKWHKKFEFDKEGNKRKVHQEKYIFDLPTYLEQFEIIGNIYENPELLEAAK</sequence>
<dbReference type="InterPro" id="IPR010024">
    <property type="entry name" value="CHP16711"/>
</dbReference>
<dbReference type="SUPFAM" id="SSF159006">
    <property type="entry name" value="YopX-like"/>
    <property type="match status" value="1"/>
</dbReference>
<evidence type="ECO:0000259" key="1">
    <source>
        <dbReference type="Pfam" id="PF09643"/>
    </source>
</evidence>
<dbReference type="OrthoDB" id="1809393at2"/>
<dbReference type="NCBIfam" id="TIGR01671">
    <property type="entry name" value="phage_TIGR01671"/>
    <property type="match status" value="1"/>
</dbReference>
<protein>
    <submittedName>
        <fullName evidence="2">Putative phage protein (TIGR01671 family)</fullName>
    </submittedName>
</protein>
<comment type="caution">
    <text evidence="2">The sequence shown here is derived from an EMBL/GenBank/DDBJ whole genome shotgun (WGS) entry which is preliminary data.</text>
</comment>
<dbReference type="Pfam" id="PF09643">
    <property type="entry name" value="YopX"/>
    <property type="match status" value="1"/>
</dbReference>
<dbReference type="AlphaFoldDB" id="A0A366JN75"/>
<feature type="domain" description="YopX protein" evidence="1">
    <location>
        <begin position="28"/>
        <end position="145"/>
    </location>
</feature>
<reference evidence="2 3" key="1">
    <citation type="submission" date="2018-06" db="EMBL/GenBank/DDBJ databases">
        <title>Freshwater and sediment microbial communities from various areas in North America, analyzing microbe dynamics in response to fracking.</title>
        <authorList>
            <person name="Lamendella R."/>
        </authorList>
    </citation>
    <scope>NUCLEOTIDE SEQUENCE [LARGE SCALE GENOMIC DNA]</scope>
    <source>
        <strain evidence="2 3">14_TX</strain>
    </source>
</reference>
<dbReference type="InterPro" id="IPR019096">
    <property type="entry name" value="YopX_protein"/>
</dbReference>
<evidence type="ECO:0000313" key="2">
    <source>
        <dbReference type="EMBL" id="RBP89371.1"/>
    </source>
</evidence>
<proteinExistence type="predicted"/>
<keyword evidence="3" id="KW-1185">Reference proteome</keyword>
<name>A0A366JN75_CYTFI</name>
<gene>
    <name evidence="2" type="ORF">DFO70_11118</name>
</gene>
<dbReference type="Gene3D" id="2.30.30.290">
    <property type="entry name" value="YopX-like domains"/>
    <property type="match status" value="1"/>
</dbReference>
<dbReference type="RefSeq" id="WP_113884332.1">
    <property type="nucleotide sequence ID" value="NZ_QNSF01000011.1"/>
</dbReference>
<evidence type="ECO:0000313" key="3">
    <source>
        <dbReference type="Proteomes" id="UP000252731"/>
    </source>
</evidence>
<dbReference type="InterPro" id="IPR023385">
    <property type="entry name" value="YopX-like_C"/>
</dbReference>
<organism evidence="2 3">
    <name type="scientific">Cytobacillus firmus</name>
    <name type="common">Bacillus firmus</name>
    <dbReference type="NCBI Taxonomy" id="1399"/>
    <lineage>
        <taxon>Bacteria</taxon>
        <taxon>Bacillati</taxon>
        <taxon>Bacillota</taxon>
        <taxon>Bacilli</taxon>
        <taxon>Bacillales</taxon>
        <taxon>Bacillaceae</taxon>
        <taxon>Cytobacillus</taxon>
    </lineage>
</organism>
<dbReference type="EMBL" id="QNSF01000011">
    <property type="protein sequence ID" value="RBP89371.1"/>
    <property type="molecule type" value="Genomic_DNA"/>
</dbReference>
<dbReference type="Proteomes" id="UP000252731">
    <property type="component" value="Unassembled WGS sequence"/>
</dbReference>
<accession>A0A366JN75</accession>